<dbReference type="AlphaFoldDB" id="A0A9D1T4X4"/>
<reference evidence="2" key="1">
    <citation type="submission" date="2020-10" db="EMBL/GenBank/DDBJ databases">
        <authorList>
            <person name="Gilroy R."/>
        </authorList>
    </citation>
    <scope>NUCLEOTIDE SEQUENCE</scope>
    <source>
        <strain evidence="2">1370</strain>
    </source>
</reference>
<feature type="domain" description="N-acetyltransferase" evidence="1">
    <location>
        <begin position="11"/>
        <end position="176"/>
    </location>
</feature>
<gene>
    <name evidence="2" type="ORF">IAD28_04000</name>
</gene>
<dbReference type="SUPFAM" id="SSF55729">
    <property type="entry name" value="Acyl-CoA N-acyltransferases (Nat)"/>
    <property type="match status" value="1"/>
</dbReference>
<dbReference type="GO" id="GO:0016747">
    <property type="term" value="F:acyltransferase activity, transferring groups other than amino-acyl groups"/>
    <property type="evidence" value="ECO:0007669"/>
    <property type="project" value="InterPro"/>
</dbReference>
<organism evidence="2 3">
    <name type="scientific">Candidatus Faeciplasma avium</name>
    <dbReference type="NCBI Taxonomy" id="2840798"/>
    <lineage>
        <taxon>Bacteria</taxon>
        <taxon>Bacillati</taxon>
        <taxon>Bacillota</taxon>
        <taxon>Clostridia</taxon>
        <taxon>Eubacteriales</taxon>
        <taxon>Oscillospiraceae</taxon>
        <taxon>Oscillospiraceae incertae sedis</taxon>
        <taxon>Candidatus Faeciplasma</taxon>
    </lineage>
</organism>
<dbReference type="InterPro" id="IPR000182">
    <property type="entry name" value="GNAT_dom"/>
</dbReference>
<evidence type="ECO:0000313" key="3">
    <source>
        <dbReference type="Proteomes" id="UP000823960"/>
    </source>
</evidence>
<comment type="caution">
    <text evidence="2">The sequence shown here is derived from an EMBL/GenBank/DDBJ whole genome shotgun (WGS) entry which is preliminary data.</text>
</comment>
<dbReference type="CDD" id="cd04301">
    <property type="entry name" value="NAT_SF"/>
    <property type="match status" value="1"/>
</dbReference>
<dbReference type="InterPro" id="IPR016181">
    <property type="entry name" value="Acyl_CoA_acyltransferase"/>
</dbReference>
<name>A0A9D1T4X4_9FIRM</name>
<protein>
    <submittedName>
        <fullName evidence="2">GNAT family N-acetyltransferase</fullName>
    </submittedName>
</protein>
<evidence type="ECO:0000259" key="1">
    <source>
        <dbReference type="PROSITE" id="PS51186"/>
    </source>
</evidence>
<dbReference type="PROSITE" id="PS51186">
    <property type="entry name" value="GNAT"/>
    <property type="match status" value="1"/>
</dbReference>
<dbReference type="Gene3D" id="3.40.630.30">
    <property type="match status" value="1"/>
</dbReference>
<dbReference type="Proteomes" id="UP000823960">
    <property type="component" value="Unassembled WGS sequence"/>
</dbReference>
<dbReference type="EMBL" id="DVOL01000051">
    <property type="protein sequence ID" value="HIV10843.1"/>
    <property type="molecule type" value="Genomic_DNA"/>
</dbReference>
<reference evidence="2" key="2">
    <citation type="journal article" date="2021" name="PeerJ">
        <title>Extensive microbial diversity within the chicken gut microbiome revealed by metagenomics and culture.</title>
        <authorList>
            <person name="Gilroy R."/>
            <person name="Ravi A."/>
            <person name="Getino M."/>
            <person name="Pursley I."/>
            <person name="Horton D.L."/>
            <person name="Alikhan N.F."/>
            <person name="Baker D."/>
            <person name="Gharbi K."/>
            <person name="Hall N."/>
            <person name="Watson M."/>
            <person name="Adriaenssens E.M."/>
            <person name="Foster-Nyarko E."/>
            <person name="Jarju S."/>
            <person name="Secka A."/>
            <person name="Antonio M."/>
            <person name="Oren A."/>
            <person name="Chaudhuri R.R."/>
            <person name="La Ragione R."/>
            <person name="Hildebrand F."/>
            <person name="Pallen M.J."/>
        </authorList>
    </citation>
    <scope>NUCLEOTIDE SEQUENCE</scope>
    <source>
        <strain evidence="2">1370</strain>
    </source>
</reference>
<proteinExistence type="predicted"/>
<accession>A0A9D1T4X4</accession>
<evidence type="ECO:0000313" key="2">
    <source>
        <dbReference type="EMBL" id="HIV10843.1"/>
    </source>
</evidence>
<sequence length="176" mass="20016">MIEYKELFEGEICRELFDSFIRRQEVGNCWRRENGVWVIKSDPFIDDWSESDYQNLVNELKSTLSSGGFAAGAFLDGRLKGFVSVSAALLGSQGQYLDLTNIYVSSEMRRMGIGRELFNLARSWASCKKAEKLYISAHSAVESQAFYKSLGCVEASEYSLYHVSREPFDCQLELIL</sequence>
<dbReference type="Pfam" id="PF00583">
    <property type="entry name" value="Acetyltransf_1"/>
    <property type="match status" value="1"/>
</dbReference>